<keyword evidence="6" id="KW-1185">Reference proteome</keyword>
<organism evidence="5 6">
    <name type="scientific">Porcincola intestinalis</name>
    <dbReference type="NCBI Taxonomy" id="2606632"/>
    <lineage>
        <taxon>Bacteria</taxon>
        <taxon>Bacillati</taxon>
        <taxon>Bacillota</taxon>
        <taxon>Clostridia</taxon>
        <taxon>Lachnospirales</taxon>
        <taxon>Lachnospiraceae</taxon>
        <taxon>Porcincola</taxon>
    </lineage>
</organism>
<dbReference type="GO" id="GO:0016787">
    <property type="term" value="F:hydrolase activity"/>
    <property type="evidence" value="ECO:0007669"/>
    <property type="project" value="UniProtKB-KW"/>
</dbReference>
<proteinExistence type="predicted"/>
<feature type="active site" description="Proton donor/acceptor" evidence="2">
    <location>
        <position position="148"/>
    </location>
</feature>
<protein>
    <submittedName>
        <fullName evidence="5">Class B sortase</fullName>
    </submittedName>
</protein>
<dbReference type="CDD" id="cd05826">
    <property type="entry name" value="Sortase_B"/>
    <property type="match status" value="1"/>
</dbReference>
<dbReference type="InterPro" id="IPR009835">
    <property type="entry name" value="SrtB"/>
</dbReference>
<comment type="caution">
    <text evidence="5">The sequence shown here is derived from an EMBL/GenBank/DDBJ whole genome shotgun (WGS) entry which is preliminary data.</text>
</comment>
<dbReference type="SUPFAM" id="SSF63817">
    <property type="entry name" value="Sortase"/>
    <property type="match status" value="1"/>
</dbReference>
<evidence type="ECO:0000313" key="5">
    <source>
        <dbReference type="EMBL" id="MSS13821.1"/>
    </source>
</evidence>
<accession>A0A6L5X0F1</accession>
<keyword evidence="4" id="KW-0812">Transmembrane</keyword>
<name>A0A6L5X0F1_9FIRM</name>
<dbReference type="InterPro" id="IPR023365">
    <property type="entry name" value="Sortase_dom-sf"/>
</dbReference>
<evidence type="ECO:0000256" key="4">
    <source>
        <dbReference type="SAM" id="Phobius"/>
    </source>
</evidence>
<evidence type="ECO:0000256" key="2">
    <source>
        <dbReference type="PIRSR" id="PIRSR605754-1"/>
    </source>
</evidence>
<dbReference type="Pfam" id="PF04203">
    <property type="entry name" value="Sortase"/>
    <property type="match status" value="1"/>
</dbReference>
<dbReference type="EMBL" id="VULZ01000001">
    <property type="protein sequence ID" value="MSS13821.1"/>
    <property type="molecule type" value="Genomic_DNA"/>
</dbReference>
<gene>
    <name evidence="5" type="ORF">FYJ35_01985</name>
</gene>
<keyword evidence="4" id="KW-1133">Transmembrane helix</keyword>
<evidence type="ECO:0000313" key="6">
    <source>
        <dbReference type="Proteomes" id="UP000481852"/>
    </source>
</evidence>
<dbReference type="AlphaFoldDB" id="A0A6L5X0F1"/>
<feature type="region of interest" description="Disordered" evidence="3">
    <location>
        <begin position="50"/>
        <end position="69"/>
    </location>
</feature>
<sequence length="272" mass="31220">MRRWFTGVLFLFSIVLLTISIYFLMGMFQDYRAESDLHDRLKEIHETADIPGDDVDKTSSSESEGSEKRELEVVIDEGLLALHDDNPDCIYWITIPDTPIDYPVMYHPQEKDYYLHRDFYGDYLASGTLYLEEDCDPDIGDNLIIYGHHMNSGSMFAALDMYKSRDFYEEHPMVVLQTLHGEENYRIMAAFATPVYTRHDFDYYGFTVTGDPTKYESYVKACLSRSFYDTGVTAVYGQRLLTLSTCEYTQKNGRMVVVAVQEDASGGIGKGQ</sequence>
<keyword evidence="1" id="KW-0378">Hydrolase</keyword>
<dbReference type="Gene3D" id="2.40.260.10">
    <property type="entry name" value="Sortase"/>
    <property type="match status" value="1"/>
</dbReference>
<reference evidence="5 6" key="1">
    <citation type="submission" date="2019-08" db="EMBL/GenBank/DDBJ databases">
        <title>In-depth cultivation of the pig gut microbiome towards novel bacterial diversity and tailored functional studies.</title>
        <authorList>
            <person name="Wylensek D."/>
            <person name="Hitch T.C.A."/>
            <person name="Clavel T."/>
        </authorList>
    </citation>
    <scope>NUCLEOTIDE SEQUENCE [LARGE SCALE GENOMIC DNA]</scope>
    <source>
        <strain evidence="5 6">Oil+RF-744-WCA-WT-11</strain>
    </source>
</reference>
<feature type="active site" description="Acyl-thioester intermediate" evidence="2">
    <location>
        <position position="246"/>
    </location>
</feature>
<dbReference type="InterPro" id="IPR005754">
    <property type="entry name" value="Sortase"/>
</dbReference>
<evidence type="ECO:0000256" key="1">
    <source>
        <dbReference type="ARBA" id="ARBA00022801"/>
    </source>
</evidence>
<evidence type="ECO:0000256" key="3">
    <source>
        <dbReference type="SAM" id="MobiDB-lite"/>
    </source>
</evidence>
<dbReference type="Proteomes" id="UP000481852">
    <property type="component" value="Unassembled WGS sequence"/>
</dbReference>
<keyword evidence="4" id="KW-0472">Membrane</keyword>
<feature type="transmembrane region" description="Helical" evidence="4">
    <location>
        <begin position="7"/>
        <end position="28"/>
    </location>
</feature>
<dbReference type="RefSeq" id="WP_154522349.1">
    <property type="nucleotide sequence ID" value="NZ_VULZ01000001.1"/>
</dbReference>